<sequence length="166" mass="18789">MEEYETEHSPVIMSVAREDDGTITQVYFTDKGHYAMIKEGVPVDLENSDNVDSNVKINKPSCWKHCVLIAWFIMFYILYVLIITVYLAFLSPHDIVPYVLVRNTTSGTIVELPYSLMQGKNCLGLENVFNETNKTKFHMDPQDLISYVVNVGAQFGNLSTPGILCI</sequence>
<dbReference type="InterPro" id="IPR057861">
    <property type="entry name" value="BDLF2/ORF27-like"/>
</dbReference>
<feature type="transmembrane region" description="Helical" evidence="1">
    <location>
        <begin position="66"/>
        <end position="89"/>
    </location>
</feature>
<evidence type="ECO:0000313" key="3">
    <source>
        <dbReference type="Proteomes" id="UP001142430"/>
    </source>
</evidence>
<dbReference type="Proteomes" id="UP001142430">
    <property type="component" value="Segment"/>
</dbReference>
<evidence type="ECO:0000313" key="2">
    <source>
        <dbReference type="EMBL" id="UNP64495.1"/>
    </source>
</evidence>
<organism evidence="2 3">
    <name type="scientific">Saguinine gammaherpesvirus 1</name>
    <dbReference type="NCBI Taxonomy" id="2169901"/>
    <lineage>
        <taxon>Viruses</taxon>
        <taxon>Duplodnaviria</taxon>
        <taxon>Heunggongvirae</taxon>
        <taxon>Peploviricota</taxon>
        <taxon>Herviviricetes</taxon>
        <taxon>Herpesvirales</taxon>
        <taxon>Orthoherpesviridae</taxon>
        <taxon>Gammaherpesvirinae</taxon>
    </lineage>
</organism>
<dbReference type="EMBL" id="OK337614">
    <property type="protein sequence ID" value="UNP64495.1"/>
    <property type="molecule type" value="Genomic_DNA"/>
</dbReference>
<dbReference type="Pfam" id="PF25730">
    <property type="entry name" value="Herpes_BDLF2"/>
    <property type="match status" value="1"/>
</dbReference>
<evidence type="ECO:0000256" key="1">
    <source>
        <dbReference type="SAM" id="Phobius"/>
    </source>
</evidence>
<protein>
    <submittedName>
        <fullName evidence="2">Uncharacterized protein</fullName>
    </submittedName>
</protein>
<keyword evidence="1" id="KW-0812">Transmembrane</keyword>
<keyword evidence="1" id="KW-1133">Transmembrane helix</keyword>
<keyword evidence="1" id="KW-0472">Membrane</keyword>
<proteinExistence type="predicted"/>
<accession>A0A9Q8VJ86</accession>
<name>A0A9Q8VJ86_9GAMA</name>
<reference evidence="2" key="1">
    <citation type="submission" date="2021-09" db="EMBL/GenBank/DDBJ databases">
        <title>The complete genome of the Saguinine gammaherpesvirus 1 (SgGHV-1).</title>
        <authorList>
            <person name="Marti-Carreras J."/>
            <person name="Maes P."/>
        </authorList>
    </citation>
    <scope>NUCLEOTIDE SEQUENCE</scope>
    <source>
        <strain evidence="2">S338D</strain>
    </source>
</reference>